<sequence length="165" mass="18408">MGCLHLATSERSKQSAFDNECTTEAETKRVEAKLQKEHEPLKASQDGKTFHQAEVVRLRLEGFMSSSKGSRPFTFLSVRLCRMGSSALLRVKPGRIRTLSASLRPRPPPKPRQARESSTGATLASKVFSPVVGLLPPLLRSRRLHLLLCRGKRRLPLLLLRGKTL</sequence>
<name>A0A9Q0K353_9MAGN</name>
<gene>
    <name evidence="2" type="ORF">NE237_020125</name>
</gene>
<feature type="region of interest" description="Disordered" evidence="1">
    <location>
        <begin position="99"/>
        <end position="121"/>
    </location>
</feature>
<accession>A0A9Q0K353</accession>
<dbReference type="EMBL" id="JAMYWD010000009">
    <property type="protein sequence ID" value="KAJ4960215.1"/>
    <property type="molecule type" value="Genomic_DNA"/>
</dbReference>
<dbReference type="AlphaFoldDB" id="A0A9Q0K353"/>
<dbReference type="Proteomes" id="UP001141806">
    <property type="component" value="Unassembled WGS sequence"/>
</dbReference>
<organism evidence="2 3">
    <name type="scientific">Protea cynaroides</name>
    <dbReference type="NCBI Taxonomy" id="273540"/>
    <lineage>
        <taxon>Eukaryota</taxon>
        <taxon>Viridiplantae</taxon>
        <taxon>Streptophyta</taxon>
        <taxon>Embryophyta</taxon>
        <taxon>Tracheophyta</taxon>
        <taxon>Spermatophyta</taxon>
        <taxon>Magnoliopsida</taxon>
        <taxon>Proteales</taxon>
        <taxon>Proteaceae</taxon>
        <taxon>Protea</taxon>
    </lineage>
</organism>
<evidence type="ECO:0000313" key="2">
    <source>
        <dbReference type="EMBL" id="KAJ4960215.1"/>
    </source>
</evidence>
<comment type="caution">
    <text evidence="2">The sequence shown here is derived from an EMBL/GenBank/DDBJ whole genome shotgun (WGS) entry which is preliminary data.</text>
</comment>
<reference evidence="2" key="1">
    <citation type="journal article" date="2023" name="Plant J.">
        <title>The genome of the king protea, Protea cynaroides.</title>
        <authorList>
            <person name="Chang J."/>
            <person name="Duong T.A."/>
            <person name="Schoeman C."/>
            <person name="Ma X."/>
            <person name="Roodt D."/>
            <person name="Barker N."/>
            <person name="Li Z."/>
            <person name="Van de Peer Y."/>
            <person name="Mizrachi E."/>
        </authorList>
    </citation>
    <scope>NUCLEOTIDE SEQUENCE</scope>
    <source>
        <tissue evidence="2">Young leaves</tissue>
    </source>
</reference>
<protein>
    <submittedName>
        <fullName evidence="2">Uncharacterized protein</fullName>
    </submittedName>
</protein>
<evidence type="ECO:0000256" key="1">
    <source>
        <dbReference type="SAM" id="MobiDB-lite"/>
    </source>
</evidence>
<keyword evidence="3" id="KW-1185">Reference proteome</keyword>
<evidence type="ECO:0000313" key="3">
    <source>
        <dbReference type="Proteomes" id="UP001141806"/>
    </source>
</evidence>
<proteinExistence type="predicted"/>